<feature type="region of interest" description="Disordered" evidence="1">
    <location>
        <begin position="352"/>
        <end position="486"/>
    </location>
</feature>
<evidence type="ECO:0000256" key="2">
    <source>
        <dbReference type="SAM" id="SignalP"/>
    </source>
</evidence>
<feature type="domain" description="PE-PPE" evidence="3">
    <location>
        <begin position="263"/>
        <end position="319"/>
    </location>
</feature>
<feature type="compositionally biased region" description="Basic and acidic residues" evidence="1">
    <location>
        <begin position="468"/>
        <end position="486"/>
    </location>
</feature>
<feature type="domain" description="PE-PPE" evidence="3">
    <location>
        <begin position="72"/>
        <end position="255"/>
    </location>
</feature>
<dbReference type="InterPro" id="IPR029058">
    <property type="entry name" value="AB_hydrolase_fold"/>
</dbReference>
<dbReference type="OrthoDB" id="4568361at2"/>
<dbReference type="Proteomes" id="UP000195331">
    <property type="component" value="Chromosome"/>
</dbReference>
<feature type="signal peptide" evidence="2">
    <location>
        <begin position="1"/>
        <end position="35"/>
    </location>
</feature>
<dbReference type="InterPro" id="IPR013228">
    <property type="entry name" value="PE-PPE_C"/>
</dbReference>
<accession>A0A1Y0BYJ8</accession>
<dbReference type="AlphaFoldDB" id="A0A1Y0BYJ8"/>
<protein>
    <submittedName>
        <fullName evidence="4">PE-PPE domain-containing protein</fullName>
    </submittedName>
</protein>
<dbReference type="Pfam" id="PF08237">
    <property type="entry name" value="PE-PPE"/>
    <property type="match status" value="2"/>
</dbReference>
<feature type="compositionally biased region" description="Low complexity" evidence="1">
    <location>
        <begin position="414"/>
        <end position="426"/>
    </location>
</feature>
<keyword evidence="2" id="KW-0732">Signal</keyword>
<dbReference type="EMBL" id="CP020809">
    <property type="protein sequence ID" value="ART67990.1"/>
    <property type="molecule type" value="Genomic_DNA"/>
</dbReference>
<dbReference type="Gene3D" id="3.40.50.1820">
    <property type="entry name" value="alpha/beta hydrolase"/>
    <property type="match status" value="1"/>
</dbReference>
<keyword evidence="5" id="KW-1185">Reference proteome</keyword>
<evidence type="ECO:0000256" key="1">
    <source>
        <dbReference type="SAM" id="MobiDB-lite"/>
    </source>
</evidence>
<dbReference type="PROSITE" id="PS51257">
    <property type="entry name" value="PROKAR_LIPOPROTEIN"/>
    <property type="match status" value="1"/>
</dbReference>
<evidence type="ECO:0000259" key="3">
    <source>
        <dbReference type="Pfam" id="PF08237"/>
    </source>
</evidence>
<gene>
    <name evidence="4" type="ORF">BTO20_04740</name>
</gene>
<feature type="chain" id="PRO_5038927339" evidence="2">
    <location>
        <begin position="36"/>
        <end position="486"/>
    </location>
</feature>
<dbReference type="KEGG" id="mdx:BTO20_04740"/>
<dbReference type="RefSeq" id="WP_087073818.1">
    <property type="nucleotide sequence ID" value="NZ_CP020809.1"/>
</dbReference>
<feature type="compositionally biased region" description="Low complexity" evidence="1">
    <location>
        <begin position="370"/>
        <end position="405"/>
    </location>
</feature>
<proteinExistence type="predicted"/>
<evidence type="ECO:0000313" key="4">
    <source>
        <dbReference type="EMBL" id="ART67990.1"/>
    </source>
</evidence>
<organism evidence="4 5">
    <name type="scientific">Mycobacterium dioxanotrophicus</name>
    <dbReference type="NCBI Taxonomy" id="482462"/>
    <lineage>
        <taxon>Bacteria</taxon>
        <taxon>Bacillati</taxon>
        <taxon>Actinomycetota</taxon>
        <taxon>Actinomycetes</taxon>
        <taxon>Mycobacteriales</taxon>
        <taxon>Mycobacteriaceae</taxon>
        <taxon>Mycobacterium</taxon>
    </lineage>
</organism>
<evidence type="ECO:0000313" key="5">
    <source>
        <dbReference type="Proteomes" id="UP000195331"/>
    </source>
</evidence>
<name>A0A1Y0BYJ8_9MYCO</name>
<sequence length="486" mass="51484">MSGCHARNKRSARRSVAGTAAVAASCVLITPVALNSPTIAATLTNYVIGVGGNNDPTSGNINHKLDGQYSDAHGVHYLAAIWPVSGLTAPTFAQSVNDGNGKLGQAITGANSPDTPTDHVVVVGYSLGAVVTNKQRKQLETDPNAPKNIEFVLIANANKPNGGIFARFPWLYVPFADIQSTGAMGPDQFTTTDITREYDTYGDFPAYFNPLSLANAAAAVVYVHPDANYDNIDMSQYSDANAVSHEINGDTTTYHYADGTTKTVVNQPGKATTTYYVVHTDHLPLLMPARQAADALGLPQGGIDAVEPVLRVLVDMGYDRTTNPATPTQFSLFTPPQKFVEAAAAMPGAVQQGVNNFQNPPPPVHSGIATEPTPDLTSTTESSTESSTQSTTTQSTDSVDTPTSTKLPEKPITLNLPKLPSLPDLPKQTTTPKVPKLATAQPDTKKLKLPSLRDAAKSLTNLVKPKTTKPDDKPKTEQPAKDKDAA</sequence>
<reference evidence="4 5" key="1">
    <citation type="submission" date="2017-04" db="EMBL/GenBank/DDBJ databases">
        <title>Whole Genome Sequence of 1,4-Dioxane Degrading Bacterium Mycobacterium dioxanotrophicus PH-06.</title>
        <authorList>
            <person name="He Y."/>
        </authorList>
    </citation>
    <scope>NUCLEOTIDE SEQUENCE [LARGE SCALE GENOMIC DNA]</scope>
    <source>
        <strain evidence="4 5">PH-06</strain>
    </source>
</reference>